<evidence type="ECO:0000313" key="2">
    <source>
        <dbReference type="Proteomes" id="UP000663888"/>
    </source>
</evidence>
<accession>A0A8H3BAZ2</accession>
<gene>
    <name evidence="1" type="ORF">RDB_LOCUS70934</name>
</gene>
<evidence type="ECO:0000313" key="1">
    <source>
        <dbReference type="EMBL" id="CAE6452071.1"/>
    </source>
</evidence>
<dbReference type="Proteomes" id="UP000663888">
    <property type="component" value="Unassembled WGS sequence"/>
</dbReference>
<evidence type="ECO:0008006" key="3">
    <source>
        <dbReference type="Google" id="ProtNLM"/>
    </source>
</evidence>
<protein>
    <recommendedName>
        <fullName evidence="3">F-box domain-containing protein</fullName>
    </recommendedName>
</protein>
<dbReference type="InterPro" id="IPR032675">
    <property type="entry name" value="LRR_dom_sf"/>
</dbReference>
<comment type="caution">
    <text evidence="1">The sequence shown here is derived from an EMBL/GenBank/DDBJ whole genome shotgun (WGS) entry which is preliminary data.</text>
</comment>
<reference evidence="1" key="1">
    <citation type="submission" date="2021-01" db="EMBL/GenBank/DDBJ databases">
        <authorList>
            <person name="Kaushik A."/>
        </authorList>
    </citation>
    <scope>NUCLEOTIDE SEQUENCE</scope>
    <source>
        <strain evidence="1">AG4-R118</strain>
    </source>
</reference>
<sequence length="512" mass="57761">MSSTLSGMSSINNHYLVKQERRNNKLAIHRLSAEVLSRIMFIGVKSDWSVRCWGSRKVGSQEIASHVCRYWRIVAINTPMLWTNVHIESIFPTPRDILYLIRAGSTIPLDIVIDLASAFDNVDLEKDMKLILLSGMMRALTSQGAQTTRWRSLLLRIDHNNSGMLSGLLEWLGQNPVPSLRRLYFDFSCSKDSSAFRWPGDIDTTTNDTIISENARAYLRSLSSNLLCYELVLPGAYTFGLTRDMFTRLRELTIISHKITSNELSTLLLSNQQLEYLCLGNADDRIPRNSFHNLAQPDNSAIHRTVAPALCSLFIGTDSDTNWALRMLMTIEATELQEFALKCNACSSEALQRVVTYINMGPNARPIFPSLQNLDLSRFTCKKDQFISLVSSFPELPHIAVKGNQLQWLNEVPSMLPQLESLGVLDIPAYADSVKKFISRQEATGHPIKEVEAQGVSQGCLKRISVQHRPPRLLLNSPFAPPGYEYSKYEYDIIGDLQSLRRRSTGSWRTAA</sequence>
<dbReference type="Gene3D" id="3.80.10.10">
    <property type="entry name" value="Ribonuclease Inhibitor"/>
    <property type="match status" value="1"/>
</dbReference>
<dbReference type="SUPFAM" id="SSF52047">
    <property type="entry name" value="RNI-like"/>
    <property type="match status" value="1"/>
</dbReference>
<organism evidence="1 2">
    <name type="scientific">Rhizoctonia solani</name>
    <dbReference type="NCBI Taxonomy" id="456999"/>
    <lineage>
        <taxon>Eukaryota</taxon>
        <taxon>Fungi</taxon>
        <taxon>Dikarya</taxon>
        <taxon>Basidiomycota</taxon>
        <taxon>Agaricomycotina</taxon>
        <taxon>Agaricomycetes</taxon>
        <taxon>Cantharellales</taxon>
        <taxon>Ceratobasidiaceae</taxon>
        <taxon>Rhizoctonia</taxon>
    </lineage>
</organism>
<proteinExistence type="predicted"/>
<dbReference type="AlphaFoldDB" id="A0A8H3BAZ2"/>
<name>A0A8H3BAZ2_9AGAM</name>
<dbReference type="EMBL" id="CAJMWX010001042">
    <property type="protein sequence ID" value="CAE6452071.1"/>
    <property type="molecule type" value="Genomic_DNA"/>
</dbReference>